<name>A0A0A9WLE6_LYGHE</name>
<dbReference type="EMBL" id="GBHO01035358">
    <property type="protein sequence ID" value="JAG08246.1"/>
    <property type="molecule type" value="Transcribed_RNA"/>
</dbReference>
<accession>A0A0A9WLE6</accession>
<keyword evidence="1" id="KW-0648">Protein biosynthesis</keyword>
<gene>
    <name evidence="1" type="primary">infB_106</name>
    <name evidence="1" type="ORF">CM83_100695</name>
    <name evidence="2" type="ORF">g.4423</name>
</gene>
<evidence type="ECO:0000313" key="1">
    <source>
        <dbReference type="EMBL" id="JAG08246.1"/>
    </source>
</evidence>
<keyword evidence="1" id="KW-0396">Initiation factor</keyword>
<protein>
    <submittedName>
        <fullName evidence="1">Translation initiation factor IF-2</fullName>
    </submittedName>
</protein>
<reference evidence="1" key="2">
    <citation type="submission" date="2014-07" db="EMBL/GenBank/DDBJ databases">
        <authorList>
            <person name="Hull J."/>
        </authorList>
    </citation>
    <scope>NUCLEOTIDE SEQUENCE</scope>
</reference>
<organism evidence="1">
    <name type="scientific">Lygus hesperus</name>
    <name type="common">Western plant bug</name>
    <dbReference type="NCBI Taxonomy" id="30085"/>
    <lineage>
        <taxon>Eukaryota</taxon>
        <taxon>Metazoa</taxon>
        <taxon>Ecdysozoa</taxon>
        <taxon>Arthropoda</taxon>
        <taxon>Hexapoda</taxon>
        <taxon>Insecta</taxon>
        <taxon>Pterygota</taxon>
        <taxon>Neoptera</taxon>
        <taxon>Paraneoptera</taxon>
        <taxon>Hemiptera</taxon>
        <taxon>Heteroptera</taxon>
        <taxon>Panheteroptera</taxon>
        <taxon>Cimicomorpha</taxon>
        <taxon>Miridae</taxon>
        <taxon>Mirini</taxon>
        <taxon>Lygus</taxon>
    </lineage>
</organism>
<dbReference type="GO" id="GO:0003743">
    <property type="term" value="F:translation initiation factor activity"/>
    <property type="evidence" value="ECO:0007669"/>
    <property type="project" value="UniProtKB-KW"/>
</dbReference>
<reference evidence="1" key="1">
    <citation type="journal article" date="2014" name="PLoS ONE">
        <title>Transcriptome-Based Identification of ABC Transporters in the Western Tarnished Plant Bug Lygus hesperus.</title>
        <authorList>
            <person name="Hull J.J."/>
            <person name="Chaney K."/>
            <person name="Geib S.M."/>
            <person name="Fabrick J.A."/>
            <person name="Brent C.S."/>
            <person name="Walsh D."/>
            <person name="Lavine L.C."/>
        </authorList>
    </citation>
    <scope>NUCLEOTIDE SEQUENCE</scope>
</reference>
<dbReference type="AlphaFoldDB" id="A0A0A9WLE6"/>
<sequence>MVLDCIEAHNRYWPDSRISVERRAVGLLTPTDILVAKELQCDIFVFRGLRKVSASLRTRAQQAGVQVYEYHVFDDLFKSILTTERYHLLLSPTSTLSVRPYSDPTLGFVEPPPTPLLTPNRLQTAPLLDSSYDETVPGGTCVNSSGTNN</sequence>
<reference evidence="2" key="3">
    <citation type="journal article" date="2016" name="Gigascience">
        <title>De novo construction of an expanded transcriptome assembly for the western tarnished plant bug, Lygus hesperus.</title>
        <authorList>
            <person name="Tassone E.E."/>
            <person name="Geib S.M."/>
            <person name="Hall B."/>
            <person name="Fabrick J.A."/>
            <person name="Brent C.S."/>
            <person name="Hull J.J."/>
        </authorList>
    </citation>
    <scope>NUCLEOTIDE SEQUENCE</scope>
</reference>
<dbReference type="SUPFAM" id="SSF52156">
    <property type="entry name" value="Initiation factor IF2/eIF5b, domain 3"/>
    <property type="match status" value="1"/>
</dbReference>
<proteinExistence type="predicted"/>
<dbReference type="InterPro" id="IPR036925">
    <property type="entry name" value="TIF_IF2_dom3_sf"/>
</dbReference>
<evidence type="ECO:0000313" key="2">
    <source>
        <dbReference type="EMBL" id="JAQ03661.1"/>
    </source>
</evidence>
<dbReference type="EMBL" id="GDHC01014968">
    <property type="protein sequence ID" value="JAQ03661.1"/>
    <property type="molecule type" value="Transcribed_RNA"/>
</dbReference>